<evidence type="ECO:0000313" key="8">
    <source>
        <dbReference type="EMBL" id="MBD2500517.1"/>
    </source>
</evidence>
<evidence type="ECO:0000256" key="6">
    <source>
        <dbReference type="ARBA" id="ARBA00023033"/>
    </source>
</evidence>
<keyword evidence="3 7" id="KW-0479">Metal-binding</keyword>
<dbReference type="EMBL" id="JACJSG010000008">
    <property type="protein sequence ID" value="MBD2500517.1"/>
    <property type="molecule type" value="Genomic_DNA"/>
</dbReference>
<dbReference type="PANTHER" id="PTHR24291:SF50">
    <property type="entry name" value="BIFUNCTIONAL ALBAFLAVENONE MONOOXYGENASE_TERPENE SYNTHASE"/>
    <property type="match status" value="1"/>
</dbReference>
<name>A0ABR8D0Q9_9NOST</name>
<proteinExistence type="inferred from homology"/>
<keyword evidence="6 7" id="KW-0503">Monooxygenase</keyword>
<accession>A0ABR8D0Q9</accession>
<protein>
    <submittedName>
        <fullName evidence="8">Cytochrome P450</fullName>
    </submittedName>
</protein>
<dbReference type="PROSITE" id="PS00086">
    <property type="entry name" value="CYTOCHROME_P450"/>
    <property type="match status" value="1"/>
</dbReference>
<dbReference type="PANTHER" id="PTHR24291">
    <property type="entry name" value="CYTOCHROME P450 FAMILY 4"/>
    <property type="match status" value="1"/>
</dbReference>
<sequence length="471" mass="53482">MVQQKRPPGPRNLPIIGCFPQMSTNPLQFLTNAAREYGNVVNLGSIGPQQLYLIADPDCVKYVLQENPQNYTKGENFQDIKLVIGEGLVISEGDSWRYQRRLMQPSFHRQQIAAMVDDMTQLTAQMIERWQKIPSGATLDVSEQMLDLTQKILLKTTLSIDGDSNTSELIQAWNTIYKFLSDRLWAVIKLPISFPTPENRQFQQAINTLRTVANRIIQERKQGNHPAHDILSMFMNTQDESGGGLSDQQLHDQIVGLFSAGFETSAATLSWIWYLLSKYPTVERQLQAELVTVLAGRTPTFEDLPHLKYTKMVVQEAMRLYPGAWIYARNNLNDDVIGGYHIPAGSMLLLSPFVTHRLPTFWDNPEGFDPERFTPERSVGRPRYAYFPFGGGQRQCLGDIFALTEIQLIVAMVCQRFRLNLVPEHPVERQPLLTLQTSQGILMTLEPRPEIDNVSQLNTQKSLLTVNSESC</sequence>
<dbReference type="InterPro" id="IPR050196">
    <property type="entry name" value="Cytochrome_P450_Monoox"/>
</dbReference>
<dbReference type="Gene3D" id="1.10.630.10">
    <property type="entry name" value="Cytochrome P450"/>
    <property type="match status" value="1"/>
</dbReference>
<keyword evidence="5 7" id="KW-0408">Iron</keyword>
<reference evidence="8 9" key="1">
    <citation type="journal article" date="2020" name="ISME J.">
        <title>Comparative genomics reveals insights into cyanobacterial evolution and habitat adaptation.</title>
        <authorList>
            <person name="Chen M.Y."/>
            <person name="Teng W.K."/>
            <person name="Zhao L."/>
            <person name="Hu C.X."/>
            <person name="Zhou Y.K."/>
            <person name="Han B.P."/>
            <person name="Song L.R."/>
            <person name="Shu W.S."/>
        </authorList>
    </citation>
    <scope>NUCLEOTIDE SEQUENCE [LARGE SCALE GENOMIC DNA]</scope>
    <source>
        <strain evidence="8 9">FACHB-119</strain>
    </source>
</reference>
<organism evidence="8 9">
    <name type="scientific">Anabaena azotica FACHB-119</name>
    <dbReference type="NCBI Taxonomy" id="947527"/>
    <lineage>
        <taxon>Bacteria</taxon>
        <taxon>Bacillati</taxon>
        <taxon>Cyanobacteriota</taxon>
        <taxon>Cyanophyceae</taxon>
        <taxon>Nostocales</taxon>
        <taxon>Nostocaceae</taxon>
        <taxon>Anabaena</taxon>
        <taxon>Anabaena azotica</taxon>
    </lineage>
</organism>
<dbReference type="InterPro" id="IPR002403">
    <property type="entry name" value="Cyt_P450_E_grp-IV"/>
</dbReference>
<dbReference type="Proteomes" id="UP000661112">
    <property type="component" value="Unassembled WGS sequence"/>
</dbReference>
<evidence type="ECO:0000313" key="9">
    <source>
        <dbReference type="Proteomes" id="UP000661112"/>
    </source>
</evidence>
<dbReference type="InterPro" id="IPR017972">
    <property type="entry name" value="Cyt_P450_CS"/>
</dbReference>
<gene>
    <name evidence="8" type="ORF">H6G83_07775</name>
</gene>
<evidence type="ECO:0000256" key="7">
    <source>
        <dbReference type="RuleBase" id="RU000461"/>
    </source>
</evidence>
<dbReference type="Pfam" id="PF00067">
    <property type="entry name" value="p450"/>
    <property type="match status" value="1"/>
</dbReference>
<evidence type="ECO:0000256" key="3">
    <source>
        <dbReference type="ARBA" id="ARBA00022723"/>
    </source>
</evidence>
<keyword evidence="9" id="KW-1185">Reference proteome</keyword>
<evidence type="ECO:0000256" key="2">
    <source>
        <dbReference type="ARBA" id="ARBA00022617"/>
    </source>
</evidence>
<dbReference type="InterPro" id="IPR001128">
    <property type="entry name" value="Cyt_P450"/>
</dbReference>
<dbReference type="CDD" id="cd20620">
    <property type="entry name" value="CYP132-like"/>
    <property type="match status" value="1"/>
</dbReference>
<dbReference type="SUPFAM" id="SSF48264">
    <property type="entry name" value="Cytochrome P450"/>
    <property type="match status" value="1"/>
</dbReference>
<dbReference type="RefSeq" id="WP_190469433.1">
    <property type="nucleotide sequence ID" value="NZ_JACJSG010000008.1"/>
</dbReference>
<dbReference type="PRINTS" id="PR00385">
    <property type="entry name" value="P450"/>
</dbReference>
<evidence type="ECO:0000256" key="5">
    <source>
        <dbReference type="ARBA" id="ARBA00023004"/>
    </source>
</evidence>
<dbReference type="InterPro" id="IPR036396">
    <property type="entry name" value="Cyt_P450_sf"/>
</dbReference>
<evidence type="ECO:0000256" key="1">
    <source>
        <dbReference type="ARBA" id="ARBA00010617"/>
    </source>
</evidence>
<dbReference type="PRINTS" id="PR00465">
    <property type="entry name" value="EP450IV"/>
</dbReference>
<evidence type="ECO:0000256" key="4">
    <source>
        <dbReference type="ARBA" id="ARBA00023002"/>
    </source>
</evidence>
<comment type="similarity">
    <text evidence="1 7">Belongs to the cytochrome P450 family.</text>
</comment>
<comment type="caution">
    <text evidence="8">The sequence shown here is derived from an EMBL/GenBank/DDBJ whole genome shotgun (WGS) entry which is preliminary data.</text>
</comment>
<keyword evidence="4 7" id="KW-0560">Oxidoreductase</keyword>
<keyword evidence="2 7" id="KW-0349">Heme</keyword>